<accession>A0A3E3JYK0</accession>
<feature type="region of interest" description="Disordered" evidence="1">
    <location>
        <begin position="156"/>
        <end position="177"/>
    </location>
</feature>
<dbReference type="Proteomes" id="UP000261080">
    <property type="component" value="Unassembled WGS sequence"/>
</dbReference>
<sequence>MSEHYELIKKIKDIAKQDIEQMSANGYDNIDRKCFGESVDILKDAMQMEYFSAETAKACLEKEYMEMIKIPNKIMEGELTKRMVEDYDDSENDRYGYRGRARNGRFVHRSGRGRSAGYMPYMHIPEEYENDWMEDEFPPMMTGYRMGYPNRDDRNNMDGNGWSGNRSGDHSRYGYEPERKRSKYGDAYDRYDNYRRHYTENKDTESKKKMEESMTEIFNDMEDMVESVMKYADASEKPALKQKIVQMAQKVQSMN</sequence>
<feature type="compositionally biased region" description="Basic and acidic residues" evidence="1">
    <location>
        <begin position="167"/>
        <end position="177"/>
    </location>
</feature>
<gene>
    <name evidence="2" type="ORF">DW016_14610</name>
</gene>
<protein>
    <submittedName>
        <fullName evidence="2">Uncharacterized protein</fullName>
    </submittedName>
</protein>
<evidence type="ECO:0000313" key="2">
    <source>
        <dbReference type="EMBL" id="RGE84722.1"/>
    </source>
</evidence>
<dbReference type="OrthoDB" id="9975304at2"/>
<keyword evidence="3" id="KW-1185">Reference proteome</keyword>
<evidence type="ECO:0000313" key="3">
    <source>
        <dbReference type="Proteomes" id="UP000261080"/>
    </source>
</evidence>
<dbReference type="AlphaFoldDB" id="A0A3E3JYK0"/>
<name>A0A3E3JYK0_9FIRM</name>
<comment type="caution">
    <text evidence="2">The sequence shown here is derived from an EMBL/GenBank/DDBJ whole genome shotgun (WGS) entry which is preliminary data.</text>
</comment>
<proteinExistence type="predicted"/>
<evidence type="ECO:0000256" key="1">
    <source>
        <dbReference type="SAM" id="MobiDB-lite"/>
    </source>
</evidence>
<dbReference type="EMBL" id="QVLX01000012">
    <property type="protein sequence ID" value="RGE84722.1"/>
    <property type="molecule type" value="Genomic_DNA"/>
</dbReference>
<organism evidence="2 3">
    <name type="scientific">Sellimonas intestinalis</name>
    <dbReference type="NCBI Taxonomy" id="1653434"/>
    <lineage>
        <taxon>Bacteria</taxon>
        <taxon>Bacillati</taxon>
        <taxon>Bacillota</taxon>
        <taxon>Clostridia</taxon>
        <taxon>Lachnospirales</taxon>
        <taxon>Lachnospiraceae</taxon>
        <taxon>Sellimonas</taxon>
    </lineage>
</organism>
<dbReference type="RefSeq" id="WP_117493843.1">
    <property type="nucleotide sequence ID" value="NZ_JBKVHS010000002.1"/>
</dbReference>
<reference evidence="2 3" key="1">
    <citation type="submission" date="2018-08" db="EMBL/GenBank/DDBJ databases">
        <title>A genome reference for cultivated species of the human gut microbiota.</title>
        <authorList>
            <person name="Zou Y."/>
            <person name="Xue W."/>
            <person name="Luo G."/>
        </authorList>
    </citation>
    <scope>NUCLEOTIDE SEQUENCE [LARGE SCALE GENOMIC DNA]</scope>
    <source>
        <strain evidence="2 3">AF37-2AT</strain>
    </source>
</reference>